<name>A0ACC0TBN1_POPTR</name>
<dbReference type="EMBL" id="CM009291">
    <property type="protein sequence ID" value="KAI9398778.1"/>
    <property type="molecule type" value="Genomic_DNA"/>
</dbReference>
<organism evidence="1 2">
    <name type="scientific">Populus trichocarpa</name>
    <name type="common">Western balsam poplar</name>
    <name type="synonym">Populus balsamifera subsp. trichocarpa</name>
    <dbReference type="NCBI Taxonomy" id="3694"/>
    <lineage>
        <taxon>Eukaryota</taxon>
        <taxon>Viridiplantae</taxon>
        <taxon>Streptophyta</taxon>
        <taxon>Embryophyta</taxon>
        <taxon>Tracheophyta</taxon>
        <taxon>Spermatophyta</taxon>
        <taxon>Magnoliopsida</taxon>
        <taxon>eudicotyledons</taxon>
        <taxon>Gunneridae</taxon>
        <taxon>Pentapetalae</taxon>
        <taxon>rosids</taxon>
        <taxon>fabids</taxon>
        <taxon>Malpighiales</taxon>
        <taxon>Salicaceae</taxon>
        <taxon>Saliceae</taxon>
        <taxon>Populus</taxon>
    </lineage>
</organism>
<sequence>MNPSNFKLSGHNLSIQAAKALMQIANSVLQSGPQLFFLNLFSERLPFHGDRSRKAGFIHHPRSSMSSDLWHVRTKHHISGVLMIISPFSSKWLFPLQTQLYAKTSTELSPRHDSTP</sequence>
<gene>
    <name evidence="1" type="ORF">POPTR_002G002501v4</name>
</gene>
<comment type="caution">
    <text evidence="1">The sequence shown here is derived from an EMBL/GenBank/DDBJ whole genome shotgun (WGS) entry which is preliminary data.</text>
</comment>
<proteinExistence type="predicted"/>
<protein>
    <submittedName>
        <fullName evidence="1">Uncharacterized protein</fullName>
    </submittedName>
</protein>
<evidence type="ECO:0000313" key="1">
    <source>
        <dbReference type="EMBL" id="KAI9398778.1"/>
    </source>
</evidence>
<keyword evidence="2" id="KW-1185">Reference proteome</keyword>
<accession>A0ACC0TBN1</accession>
<dbReference type="Proteomes" id="UP000006729">
    <property type="component" value="Chromosome 2"/>
</dbReference>
<evidence type="ECO:0000313" key="2">
    <source>
        <dbReference type="Proteomes" id="UP000006729"/>
    </source>
</evidence>
<reference evidence="1 2" key="1">
    <citation type="journal article" date="2006" name="Science">
        <title>The genome of black cottonwood, Populus trichocarpa (Torr. &amp; Gray).</title>
        <authorList>
            <person name="Tuskan G.A."/>
            <person name="Difazio S."/>
            <person name="Jansson S."/>
            <person name="Bohlmann J."/>
            <person name="Grigoriev I."/>
            <person name="Hellsten U."/>
            <person name="Putnam N."/>
            <person name="Ralph S."/>
            <person name="Rombauts S."/>
            <person name="Salamov A."/>
            <person name="Schein J."/>
            <person name="Sterck L."/>
            <person name="Aerts A."/>
            <person name="Bhalerao R.R."/>
            <person name="Bhalerao R.P."/>
            <person name="Blaudez D."/>
            <person name="Boerjan W."/>
            <person name="Brun A."/>
            <person name="Brunner A."/>
            <person name="Busov V."/>
            <person name="Campbell M."/>
            <person name="Carlson J."/>
            <person name="Chalot M."/>
            <person name="Chapman J."/>
            <person name="Chen G.L."/>
            <person name="Cooper D."/>
            <person name="Coutinho P.M."/>
            <person name="Couturier J."/>
            <person name="Covert S."/>
            <person name="Cronk Q."/>
            <person name="Cunningham R."/>
            <person name="Davis J."/>
            <person name="Degroeve S."/>
            <person name="Dejardin A."/>
            <person name="Depamphilis C."/>
            <person name="Detter J."/>
            <person name="Dirks B."/>
            <person name="Dubchak I."/>
            <person name="Duplessis S."/>
            <person name="Ehlting J."/>
            <person name="Ellis B."/>
            <person name="Gendler K."/>
            <person name="Goodstein D."/>
            <person name="Gribskov M."/>
            <person name="Grimwood J."/>
            <person name="Groover A."/>
            <person name="Gunter L."/>
            <person name="Hamberger B."/>
            <person name="Heinze B."/>
            <person name="Helariutta Y."/>
            <person name="Henrissat B."/>
            <person name="Holligan D."/>
            <person name="Holt R."/>
            <person name="Huang W."/>
            <person name="Islam-Faridi N."/>
            <person name="Jones S."/>
            <person name="Jones-Rhoades M."/>
            <person name="Jorgensen R."/>
            <person name="Joshi C."/>
            <person name="Kangasjarvi J."/>
            <person name="Karlsson J."/>
            <person name="Kelleher C."/>
            <person name="Kirkpatrick R."/>
            <person name="Kirst M."/>
            <person name="Kohler A."/>
            <person name="Kalluri U."/>
            <person name="Larimer F."/>
            <person name="Leebens-Mack J."/>
            <person name="Leple J.C."/>
            <person name="Locascio P."/>
            <person name="Lou Y."/>
            <person name="Lucas S."/>
            <person name="Martin F."/>
            <person name="Montanini B."/>
            <person name="Napoli C."/>
            <person name="Nelson D.R."/>
            <person name="Nelson C."/>
            <person name="Nieminen K."/>
            <person name="Nilsson O."/>
            <person name="Pereda V."/>
            <person name="Peter G."/>
            <person name="Philippe R."/>
            <person name="Pilate G."/>
            <person name="Poliakov A."/>
            <person name="Razumovskaya J."/>
            <person name="Richardson P."/>
            <person name="Rinaldi C."/>
            <person name="Ritland K."/>
            <person name="Rouze P."/>
            <person name="Ryaboy D."/>
            <person name="Schmutz J."/>
            <person name="Schrader J."/>
            <person name="Segerman B."/>
            <person name="Shin H."/>
            <person name="Siddiqui A."/>
            <person name="Sterky F."/>
            <person name="Terry A."/>
            <person name="Tsai C.J."/>
            <person name="Uberbacher E."/>
            <person name="Unneberg P."/>
            <person name="Vahala J."/>
            <person name="Wall K."/>
            <person name="Wessler S."/>
            <person name="Yang G."/>
            <person name="Yin T."/>
            <person name="Douglas C."/>
            <person name="Marra M."/>
            <person name="Sandberg G."/>
            <person name="Van de Peer Y."/>
            <person name="Rokhsar D."/>
        </authorList>
    </citation>
    <scope>NUCLEOTIDE SEQUENCE [LARGE SCALE GENOMIC DNA]</scope>
    <source>
        <strain evidence="2">cv. Nisqually</strain>
    </source>
</reference>